<keyword evidence="5" id="KW-1185">Reference proteome</keyword>
<dbReference type="RefSeq" id="WP_121089075.1">
    <property type="nucleotide sequence ID" value="NZ_RBZU01000011.1"/>
</dbReference>
<feature type="region of interest" description="Disordered" evidence="1">
    <location>
        <begin position="326"/>
        <end position="355"/>
    </location>
</feature>
<dbReference type="Pfam" id="PF11906">
    <property type="entry name" value="DUF3426"/>
    <property type="match status" value="1"/>
</dbReference>
<evidence type="ECO:0000259" key="3">
    <source>
        <dbReference type="Pfam" id="PF13719"/>
    </source>
</evidence>
<dbReference type="Pfam" id="PF13719">
    <property type="entry name" value="Zn_ribbon_5"/>
    <property type="match status" value="1"/>
</dbReference>
<keyword evidence="2" id="KW-0812">Transmembrane</keyword>
<feature type="domain" description="Zinc finger/thioredoxin putative" evidence="3">
    <location>
        <begin position="3"/>
        <end position="38"/>
    </location>
</feature>
<feature type="compositionally biased region" description="Basic and acidic residues" evidence="1">
    <location>
        <begin position="88"/>
        <end position="110"/>
    </location>
</feature>
<dbReference type="OrthoDB" id="5294582at2"/>
<keyword evidence="2" id="KW-0472">Membrane</keyword>
<feature type="region of interest" description="Disordered" evidence="1">
    <location>
        <begin position="45"/>
        <end position="125"/>
    </location>
</feature>
<protein>
    <submittedName>
        <fullName evidence="4">DUF3426 domain-containing protein</fullName>
    </submittedName>
</protein>
<evidence type="ECO:0000256" key="1">
    <source>
        <dbReference type="SAM" id="MobiDB-lite"/>
    </source>
</evidence>
<feature type="region of interest" description="Disordered" evidence="1">
    <location>
        <begin position="205"/>
        <end position="278"/>
    </location>
</feature>
<dbReference type="AlphaFoldDB" id="A0A494XD39"/>
<feature type="region of interest" description="Disordered" evidence="1">
    <location>
        <begin position="146"/>
        <end position="172"/>
    </location>
</feature>
<feature type="compositionally biased region" description="Basic and acidic residues" evidence="1">
    <location>
        <begin position="150"/>
        <end position="170"/>
    </location>
</feature>
<gene>
    <name evidence="4" type="ORF">D7S86_21280</name>
</gene>
<dbReference type="EMBL" id="RBZU01000011">
    <property type="protein sequence ID" value="RKP48550.1"/>
    <property type="molecule type" value="Genomic_DNA"/>
</dbReference>
<evidence type="ECO:0000313" key="4">
    <source>
        <dbReference type="EMBL" id="RKP48550.1"/>
    </source>
</evidence>
<organism evidence="4 5">
    <name type="scientific">Pararobbsia silviterrae</name>
    <dbReference type="NCBI Taxonomy" id="1792498"/>
    <lineage>
        <taxon>Bacteria</taxon>
        <taxon>Pseudomonadati</taxon>
        <taxon>Pseudomonadota</taxon>
        <taxon>Betaproteobacteria</taxon>
        <taxon>Burkholderiales</taxon>
        <taxon>Burkholderiaceae</taxon>
        <taxon>Pararobbsia</taxon>
    </lineage>
</organism>
<reference evidence="4 5" key="1">
    <citation type="submission" date="2018-10" db="EMBL/GenBank/DDBJ databases">
        <title>Robbsia sp. DHC34, isolated from soil.</title>
        <authorList>
            <person name="Gao Z.-H."/>
            <person name="Qiu L.-H."/>
        </authorList>
    </citation>
    <scope>NUCLEOTIDE SEQUENCE [LARGE SCALE GENOMIC DNA]</scope>
    <source>
        <strain evidence="4 5">DHC34</strain>
    </source>
</reference>
<evidence type="ECO:0000256" key="2">
    <source>
        <dbReference type="SAM" id="Phobius"/>
    </source>
</evidence>
<proteinExistence type="predicted"/>
<dbReference type="InterPro" id="IPR011723">
    <property type="entry name" value="Znf/thioredoxin_put"/>
</dbReference>
<dbReference type="InterPro" id="IPR021834">
    <property type="entry name" value="DUF3426"/>
</dbReference>
<feature type="compositionally biased region" description="Polar residues" evidence="1">
    <location>
        <begin position="333"/>
        <end position="347"/>
    </location>
</feature>
<comment type="caution">
    <text evidence="4">The sequence shown here is derived from an EMBL/GenBank/DDBJ whole genome shotgun (WGS) entry which is preliminary data.</text>
</comment>
<sequence>MALATRCPHCQTVFRIVPDQLKLHRGLVRCGHCREVFDGVLHQVEPPARTTPPAAPAQPHAAEDAHAAASAPVHEHEHEHAPVAPEADASHAEDDALADHEGAHTDHDASAAEAAEAAEDRTAVEASHADLDEHAIAAASETPDAFAGHDLSHSHDDAADHASASDERQSIEASHATVDEYEVEHTPVDPIDPPMDALADVHREHRPDSLGRAEPHLPPDLDESNPFAAATPADEARDDLHAPRTAPALPPDWDPTGELPPGAPREPFAPRTEFGHDTADAGHASAAIETHEHAIHAEYTSHTEYSSHAEDAHANEARHDGHDIHDDVIDVEPSSTTPNYGATSQSDPWAAPSDARMDPALAFPVSSTGAAEAGEDTEHVFAPLADEKNEDFRIRVEPHDEHVAELHPARRILGWIVALLLLVLLAAQLAWWQREPIMARWPNTVATYHSACAKLGCLVTPPRNIDQLQIETSTLAQSTAANQFDLSMSLHNRAGLALAWPSIEISLLDQQNQLAIRRVVTPAQYLPANVDVSAGIAADGHQPVNLRLTTTGTAPANYKVLIFYP</sequence>
<evidence type="ECO:0000313" key="5">
    <source>
        <dbReference type="Proteomes" id="UP000270342"/>
    </source>
</evidence>
<dbReference type="Proteomes" id="UP000270342">
    <property type="component" value="Unassembled WGS sequence"/>
</dbReference>
<feature type="compositionally biased region" description="Basic and acidic residues" evidence="1">
    <location>
        <begin position="205"/>
        <end position="219"/>
    </location>
</feature>
<dbReference type="NCBIfam" id="TIGR02098">
    <property type="entry name" value="MJ0042_CXXC"/>
    <property type="match status" value="1"/>
</dbReference>
<feature type="transmembrane region" description="Helical" evidence="2">
    <location>
        <begin position="412"/>
        <end position="432"/>
    </location>
</feature>
<keyword evidence="2" id="KW-1133">Transmembrane helix</keyword>
<name>A0A494XD39_9BURK</name>
<accession>A0A494XD39</accession>